<protein>
    <submittedName>
        <fullName evidence="2">DUF397 domain-containing protein</fullName>
    </submittedName>
</protein>
<proteinExistence type="predicted"/>
<dbReference type="AlphaFoldDB" id="A0A7H0HU21"/>
<dbReference type="Pfam" id="PF04149">
    <property type="entry name" value="DUF397"/>
    <property type="match status" value="1"/>
</dbReference>
<gene>
    <name evidence="2" type="ORF">IAG43_14615</name>
</gene>
<organism evidence="2 3">
    <name type="scientific">Streptomyces genisteinicus</name>
    <dbReference type="NCBI Taxonomy" id="2768068"/>
    <lineage>
        <taxon>Bacteria</taxon>
        <taxon>Bacillati</taxon>
        <taxon>Actinomycetota</taxon>
        <taxon>Actinomycetes</taxon>
        <taxon>Kitasatosporales</taxon>
        <taxon>Streptomycetaceae</taxon>
        <taxon>Streptomyces</taxon>
    </lineage>
</organism>
<sequence>MTASASTWQKSSYCGEGESCVHVSRPHGTIEIAESSEPKGFTIRTTPAAFTTLVDAIKQDGRFRRAA</sequence>
<feature type="domain" description="DUF397" evidence="1">
    <location>
        <begin position="7"/>
        <end position="58"/>
    </location>
</feature>
<evidence type="ECO:0000259" key="1">
    <source>
        <dbReference type="Pfam" id="PF04149"/>
    </source>
</evidence>
<dbReference type="RefSeq" id="WP_187741185.1">
    <property type="nucleotide sequence ID" value="NZ_CP060825.1"/>
</dbReference>
<dbReference type="KEGG" id="sgj:IAG43_14615"/>
<name>A0A7H0HU21_9ACTN</name>
<accession>A0A7H0HU21</accession>
<dbReference type="Proteomes" id="UP000516230">
    <property type="component" value="Chromosome"/>
</dbReference>
<evidence type="ECO:0000313" key="3">
    <source>
        <dbReference type="Proteomes" id="UP000516230"/>
    </source>
</evidence>
<evidence type="ECO:0000313" key="2">
    <source>
        <dbReference type="EMBL" id="QNP64037.1"/>
    </source>
</evidence>
<dbReference type="InterPro" id="IPR007278">
    <property type="entry name" value="DUF397"/>
</dbReference>
<dbReference type="EMBL" id="CP060825">
    <property type="protein sequence ID" value="QNP64037.1"/>
    <property type="molecule type" value="Genomic_DNA"/>
</dbReference>
<keyword evidence="3" id="KW-1185">Reference proteome</keyword>
<reference evidence="2 3" key="1">
    <citation type="submission" date="2020-08" db="EMBL/GenBank/DDBJ databases">
        <title>A novel species.</title>
        <authorList>
            <person name="Gao J."/>
        </authorList>
    </citation>
    <scope>NUCLEOTIDE SEQUENCE [LARGE SCALE GENOMIC DNA]</scope>
    <source>
        <strain evidence="2 3">CRPJ-33</strain>
    </source>
</reference>